<dbReference type="InterPro" id="IPR041667">
    <property type="entry name" value="Cupin_8"/>
</dbReference>
<keyword evidence="4" id="KW-1185">Reference proteome</keyword>
<dbReference type="PANTHER" id="PTHR12461:SF105">
    <property type="entry name" value="HYPOXIA-INDUCIBLE FACTOR 1-ALPHA INHIBITOR"/>
    <property type="match status" value="1"/>
</dbReference>
<dbReference type="OrthoDB" id="479699at2"/>
<evidence type="ECO:0000313" key="4">
    <source>
        <dbReference type="Proteomes" id="UP000323502"/>
    </source>
</evidence>
<dbReference type="PANTHER" id="PTHR12461">
    <property type="entry name" value="HYPOXIA-INDUCIBLE FACTOR 1 ALPHA INHIBITOR-RELATED"/>
    <property type="match status" value="1"/>
</dbReference>
<dbReference type="PROSITE" id="PS51184">
    <property type="entry name" value="JMJC"/>
    <property type="match status" value="1"/>
</dbReference>
<reference evidence="3 4" key="1">
    <citation type="submission" date="2016-10" db="EMBL/GenBank/DDBJ databases">
        <authorList>
            <person name="Varghese N."/>
            <person name="Submissions S."/>
        </authorList>
    </citation>
    <scope>NUCLEOTIDE SEQUENCE [LARGE SCALE GENOMIC DNA]</scope>
    <source>
        <strain evidence="3 4">S7-754</strain>
    </source>
</reference>
<evidence type="ECO:0000313" key="2">
    <source>
        <dbReference type="EMBL" id="MWC44649.1"/>
    </source>
</evidence>
<accession>A0A1G7P8G7</accession>
<dbReference type="AlphaFoldDB" id="A0A1G7P8G7"/>
<organism evidence="3 4">
    <name type="scientific">Sphingomonas carotinifaciens</name>
    <dbReference type="NCBI Taxonomy" id="1166323"/>
    <lineage>
        <taxon>Bacteria</taxon>
        <taxon>Pseudomonadati</taxon>
        <taxon>Pseudomonadota</taxon>
        <taxon>Alphaproteobacteria</taxon>
        <taxon>Sphingomonadales</taxon>
        <taxon>Sphingomonadaceae</taxon>
        <taxon>Sphingomonas</taxon>
    </lineage>
</organism>
<evidence type="ECO:0000313" key="5">
    <source>
        <dbReference type="Proteomes" id="UP000436801"/>
    </source>
</evidence>
<gene>
    <name evidence="2" type="ORF">GQR91_13445</name>
    <name evidence="3" type="ORF">SAMN05216557_10681</name>
</gene>
<dbReference type="Pfam" id="PF13621">
    <property type="entry name" value="Cupin_8"/>
    <property type="match status" value="1"/>
</dbReference>
<dbReference type="EMBL" id="FNBI01000006">
    <property type="protein sequence ID" value="SDF81889.1"/>
    <property type="molecule type" value="Genomic_DNA"/>
</dbReference>
<dbReference type="InterPro" id="IPR003347">
    <property type="entry name" value="JmjC_dom"/>
</dbReference>
<evidence type="ECO:0000313" key="3">
    <source>
        <dbReference type="EMBL" id="SDF81889.1"/>
    </source>
</evidence>
<reference evidence="2 5" key="2">
    <citation type="submission" date="2019-12" db="EMBL/GenBank/DDBJ databases">
        <authorList>
            <person name="Zheng J."/>
        </authorList>
    </citation>
    <scope>NUCLEOTIDE SEQUENCE [LARGE SCALE GENOMIC DNA]</scope>
    <source>
        <strain evidence="2 5">DSM 27347</strain>
    </source>
</reference>
<dbReference type="RefSeq" id="WP_149682898.1">
    <property type="nucleotide sequence ID" value="NZ_FNBI01000006.1"/>
</dbReference>
<protein>
    <submittedName>
        <fullName evidence="3">Cupin-like domain-containing protein</fullName>
    </submittedName>
</protein>
<evidence type="ECO:0000259" key="1">
    <source>
        <dbReference type="PROSITE" id="PS51184"/>
    </source>
</evidence>
<dbReference type="SUPFAM" id="SSF51197">
    <property type="entry name" value="Clavaminate synthase-like"/>
    <property type="match status" value="1"/>
</dbReference>
<dbReference type="Gene3D" id="2.60.120.650">
    <property type="entry name" value="Cupin"/>
    <property type="match status" value="1"/>
</dbReference>
<feature type="domain" description="JmjC" evidence="1">
    <location>
        <begin position="112"/>
        <end position="276"/>
    </location>
</feature>
<dbReference type="Proteomes" id="UP000323502">
    <property type="component" value="Unassembled WGS sequence"/>
</dbReference>
<sequence length="339" mass="37023">MDLAALPSVRVIDGLRHDAVDFSALINDGAPVMLKGAAADLPLVAIGRDGADAAMAYLARFDAGRSVVGFVGEPAIEGRFFYNDTLTAMNFAAGRAPLADYLARIRDGEDAVYLGSTDLDIYFPGLRAENLVVPDGVLPGGTRPLASIWIGNHTVAATHWDMSNNIACPLVGRRRFLLFPPDQIANLYPGPLDPTPGGQVVSMVDPRAPDLDRYPRYRAALERAVVAELEPGDVLVYPALWWHQVEALDGFNVMINHWWNDTPAFVDTPMTTLLHGLLSLRSRPDSEKQSWRALFDYYLFGPAGQGAEHLPGHARGALGEMDEGAARRLRAQVMQRLNR</sequence>
<dbReference type="Proteomes" id="UP000436801">
    <property type="component" value="Unassembled WGS sequence"/>
</dbReference>
<proteinExistence type="predicted"/>
<dbReference type="EMBL" id="WSUT01000005">
    <property type="protein sequence ID" value="MWC44649.1"/>
    <property type="molecule type" value="Genomic_DNA"/>
</dbReference>
<name>A0A1G7P8G7_9SPHN</name>